<evidence type="ECO:0000256" key="5">
    <source>
        <dbReference type="ARBA" id="ARBA00022692"/>
    </source>
</evidence>
<reference evidence="17" key="1">
    <citation type="submission" date="2018-11" db="EMBL/GenBank/DDBJ databases">
        <authorList>
            <person name="Alioto T."/>
            <person name="Alioto T."/>
        </authorList>
    </citation>
    <scope>NUCLEOTIDE SEQUENCE</scope>
</reference>
<accession>A0A8B6DT01</accession>
<evidence type="ECO:0000256" key="1">
    <source>
        <dbReference type="ARBA" id="ARBA00001913"/>
    </source>
</evidence>
<name>A0A8B6DT01_MYTGA</name>
<comment type="catalytic activity">
    <reaction evidence="13">
        <text>a 1,2-diacyl-sn-glycerol + H2O = a 2-acylglycerol + a fatty acid + H(+)</text>
        <dbReference type="Rhea" id="RHEA:33275"/>
        <dbReference type="ChEBI" id="CHEBI:15377"/>
        <dbReference type="ChEBI" id="CHEBI:15378"/>
        <dbReference type="ChEBI" id="CHEBI:17389"/>
        <dbReference type="ChEBI" id="CHEBI:17815"/>
        <dbReference type="ChEBI" id="CHEBI:28868"/>
        <dbReference type="EC" id="3.1.1.116"/>
    </reaction>
    <physiologicalReaction direction="left-to-right" evidence="13">
        <dbReference type="Rhea" id="RHEA:33276"/>
    </physiologicalReaction>
</comment>
<proteinExistence type="predicted"/>
<dbReference type="GO" id="GO:0046340">
    <property type="term" value="P:diacylglycerol catabolic process"/>
    <property type="evidence" value="ECO:0007669"/>
    <property type="project" value="TreeGrafter"/>
</dbReference>
<comment type="cofactor">
    <cofactor evidence="1">
        <name>Ca(2+)</name>
        <dbReference type="ChEBI" id="CHEBI:29108"/>
    </cofactor>
</comment>
<dbReference type="Proteomes" id="UP000596742">
    <property type="component" value="Unassembled WGS sequence"/>
</dbReference>
<comment type="subcellular location">
    <subcellularLocation>
        <location evidence="2">Cell membrane</location>
        <topology evidence="2">Multi-pass membrane protein</topology>
    </subcellularLocation>
</comment>
<dbReference type="GO" id="GO:0032590">
    <property type="term" value="C:dendrite membrane"/>
    <property type="evidence" value="ECO:0007669"/>
    <property type="project" value="TreeGrafter"/>
</dbReference>
<evidence type="ECO:0000313" key="17">
    <source>
        <dbReference type="EMBL" id="VDI24703.1"/>
    </source>
</evidence>
<keyword evidence="11" id="KW-0443">Lipid metabolism</keyword>
<evidence type="ECO:0000256" key="12">
    <source>
        <dbReference type="ARBA" id="ARBA00023136"/>
    </source>
</evidence>
<dbReference type="Gene3D" id="3.40.50.1820">
    <property type="entry name" value="alpha/beta hydrolase"/>
    <property type="match status" value="1"/>
</dbReference>
<dbReference type="GO" id="GO:0046872">
    <property type="term" value="F:metal ion binding"/>
    <property type="evidence" value="ECO:0007669"/>
    <property type="project" value="UniProtKB-KW"/>
</dbReference>
<keyword evidence="9" id="KW-0442">Lipid degradation</keyword>
<evidence type="ECO:0000256" key="15">
    <source>
        <dbReference type="SAM" id="MobiDB-lite"/>
    </source>
</evidence>
<dbReference type="CDD" id="cd00519">
    <property type="entry name" value="Lipase_3"/>
    <property type="match status" value="1"/>
</dbReference>
<keyword evidence="18" id="KW-1185">Reference proteome</keyword>
<evidence type="ECO:0000256" key="13">
    <source>
        <dbReference type="ARBA" id="ARBA00024531"/>
    </source>
</evidence>
<evidence type="ECO:0000256" key="8">
    <source>
        <dbReference type="ARBA" id="ARBA00022837"/>
    </source>
</evidence>
<dbReference type="OrthoDB" id="438440at2759"/>
<evidence type="ECO:0000256" key="11">
    <source>
        <dbReference type="ARBA" id="ARBA00023098"/>
    </source>
</evidence>
<feature type="compositionally biased region" description="Low complexity" evidence="15">
    <location>
        <begin position="545"/>
        <end position="555"/>
    </location>
</feature>
<dbReference type="SUPFAM" id="SSF53474">
    <property type="entry name" value="alpha/beta-Hydrolases"/>
    <property type="match status" value="1"/>
</dbReference>
<feature type="non-terminal residue" evidence="17">
    <location>
        <position position="1"/>
    </location>
</feature>
<dbReference type="PANTHER" id="PTHR45792">
    <property type="entry name" value="DIACYLGLYCEROL LIPASE HOMOLOG-RELATED"/>
    <property type="match status" value="1"/>
</dbReference>
<feature type="region of interest" description="Disordered" evidence="15">
    <location>
        <begin position="795"/>
        <end position="819"/>
    </location>
</feature>
<sequence>NSIAEIAKLLQEFFRDLDVVPSDVFAGIVLLRRHQKIRMRHVVSQSENDVYQYLSGVPIVPKTEFLQLSHPDVMDEYNKVVHYMRFALAAYGWPVFMMTNTGCCCSCCGLRHPKGVELIDDNCCQCNFAALLHLSGLKQADLVYVTYHVDIGETPFYVALWLWPPVSRDSKKVIICICMIVADLKADAEILPLDPIKEDWVGHKGMVHAAVYIKKKIKEDMVLSQAFGKCSEIGAERYDLVLVGHSLGAGAAVILAILLQQEYPGLHCYAYSPPGGLLSETCVEQTKSFITSVVVGKDVVPRIGLFQMEVLRTDLINVIKMSNNSKWKIIMKGICCGSSETDKMNLEQVRNEIEERNLHAHPSDDDITLVAHTPLYPPGKIIHVVRSHPKNNGSSLCCGNNEPVYQAIWADNRSFDEVIVSPTMINDHMPDYVMDALEKVLVNVAPPKPIRTLTEDERQNLLNNRTPSVDSVLGLGQVDILIEPEIADQSLGHLPVYDMSNYHNENEYSLDAEGNIVITKNKPKMTLNLNENADAPLASPETLSDRSSLASSGSLKNIVSSNRDSLRKSLQSPLETIQQSPTVKSPNETSFDMPFIKQESKTSDNSDHVMTDQSDVTDSHVTERTDSTNTDDQLFDRHSPVESNYQVEYGSPNCFYSPAGLGYPHFIDDQEPEEMMSDSSETSEMNQLIEQESENIHLPLKVSHSECGKIQKKPLQCSQSDSYLQSLSDKYKMRRSKEQGDIAHLQDINNVFEDLIPIHDVNCNQPFICTHDQHNRSHGSISAEEDSDMRMSTTHVQRNGSHGSISAEEDSELRLSTSHSDDIFDMPIEETDV</sequence>
<evidence type="ECO:0000256" key="10">
    <source>
        <dbReference type="ARBA" id="ARBA00022989"/>
    </source>
</evidence>
<keyword evidence="7 17" id="KW-0378">Hydrolase</keyword>
<evidence type="ECO:0000256" key="4">
    <source>
        <dbReference type="ARBA" id="ARBA00022553"/>
    </source>
</evidence>
<evidence type="ECO:0000256" key="7">
    <source>
        <dbReference type="ARBA" id="ARBA00022801"/>
    </source>
</evidence>
<protein>
    <recommendedName>
        <fullName evidence="14">sn-1-specific diacylglycerol lipase</fullName>
        <ecNumber evidence="14">3.1.1.116</ecNumber>
    </recommendedName>
</protein>
<evidence type="ECO:0000256" key="3">
    <source>
        <dbReference type="ARBA" id="ARBA00022475"/>
    </source>
</evidence>
<evidence type="ECO:0000256" key="6">
    <source>
        <dbReference type="ARBA" id="ARBA00022723"/>
    </source>
</evidence>
<dbReference type="InterPro" id="IPR002921">
    <property type="entry name" value="Fungal_lipase-type"/>
</dbReference>
<feature type="compositionally biased region" description="Polar residues" evidence="15">
    <location>
        <begin position="795"/>
        <end position="804"/>
    </location>
</feature>
<dbReference type="InterPro" id="IPR052214">
    <property type="entry name" value="DAG_Lipase-Related"/>
</dbReference>
<dbReference type="AlphaFoldDB" id="A0A8B6DT01"/>
<feature type="domain" description="Fungal lipase-type" evidence="16">
    <location>
        <begin position="203"/>
        <end position="304"/>
    </location>
</feature>
<dbReference type="PANTHER" id="PTHR45792:SF8">
    <property type="entry name" value="DIACYLGLYCEROL LIPASE-ALPHA"/>
    <property type="match status" value="1"/>
</dbReference>
<evidence type="ECO:0000259" key="16">
    <source>
        <dbReference type="Pfam" id="PF01764"/>
    </source>
</evidence>
<keyword evidence="8" id="KW-0106">Calcium</keyword>
<comment type="caution">
    <text evidence="17">The sequence shown here is derived from an EMBL/GenBank/DDBJ whole genome shotgun (WGS) entry which is preliminary data.</text>
</comment>
<keyword evidence="12" id="KW-0472">Membrane</keyword>
<dbReference type="GO" id="GO:0004465">
    <property type="term" value="F:lipoprotein lipase activity"/>
    <property type="evidence" value="ECO:0007669"/>
    <property type="project" value="TreeGrafter"/>
</dbReference>
<feature type="compositionally biased region" description="Polar residues" evidence="15">
    <location>
        <begin position="557"/>
        <end position="590"/>
    </location>
</feature>
<dbReference type="GO" id="GO:0045211">
    <property type="term" value="C:postsynaptic membrane"/>
    <property type="evidence" value="ECO:0007669"/>
    <property type="project" value="TreeGrafter"/>
</dbReference>
<dbReference type="GO" id="GO:0005737">
    <property type="term" value="C:cytoplasm"/>
    <property type="evidence" value="ECO:0007669"/>
    <property type="project" value="TreeGrafter"/>
</dbReference>
<evidence type="ECO:0000256" key="9">
    <source>
        <dbReference type="ARBA" id="ARBA00022963"/>
    </source>
</evidence>
<feature type="region of interest" description="Disordered" evidence="15">
    <location>
        <begin position="536"/>
        <end position="638"/>
    </location>
</feature>
<dbReference type="GO" id="GO:0019369">
    <property type="term" value="P:arachidonate metabolic process"/>
    <property type="evidence" value="ECO:0007669"/>
    <property type="project" value="TreeGrafter"/>
</dbReference>
<keyword evidence="6" id="KW-0479">Metal-binding</keyword>
<keyword evidence="5" id="KW-0812">Transmembrane</keyword>
<gene>
    <name evidence="17" type="ORF">MGAL_10B055031</name>
</gene>
<evidence type="ECO:0000313" key="18">
    <source>
        <dbReference type="Proteomes" id="UP000596742"/>
    </source>
</evidence>
<keyword evidence="3" id="KW-1003">Cell membrane</keyword>
<evidence type="ECO:0000256" key="14">
    <source>
        <dbReference type="ARBA" id="ARBA00026104"/>
    </source>
</evidence>
<dbReference type="EMBL" id="UYJE01004062">
    <property type="protein sequence ID" value="VDI24703.1"/>
    <property type="molecule type" value="Genomic_DNA"/>
</dbReference>
<dbReference type="EC" id="3.1.1.116" evidence="14"/>
<keyword evidence="4" id="KW-0597">Phosphoprotein</keyword>
<dbReference type="InterPro" id="IPR029058">
    <property type="entry name" value="AB_hydrolase_fold"/>
</dbReference>
<feature type="compositionally biased region" description="Basic and acidic residues" evidence="15">
    <location>
        <begin position="598"/>
        <end position="610"/>
    </location>
</feature>
<organism evidence="17 18">
    <name type="scientific">Mytilus galloprovincialis</name>
    <name type="common">Mediterranean mussel</name>
    <dbReference type="NCBI Taxonomy" id="29158"/>
    <lineage>
        <taxon>Eukaryota</taxon>
        <taxon>Metazoa</taxon>
        <taxon>Spiralia</taxon>
        <taxon>Lophotrochozoa</taxon>
        <taxon>Mollusca</taxon>
        <taxon>Bivalvia</taxon>
        <taxon>Autobranchia</taxon>
        <taxon>Pteriomorphia</taxon>
        <taxon>Mytilida</taxon>
        <taxon>Mytiloidea</taxon>
        <taxon>Mytilidae</taxon>
        <taxon>Mytilinae</taxon>
        <taxon>Mytilus</taxon>
    </lineage>
</organism>
<feature type="compositionally biased region" description="Basic and acidic residues" evidence="15">
    <location>
        <begin position="617"/>
        <end position="626"/>
    </location>
</feature>
<evidence type="ECO:0000256" key="2">
    <source>
        <dbReference type="ARBA" id="ARBA00004651"/>
    </source>
</evidence>
<keyword evidence="10" id="KW-1133">Transmembrane helix</keyword>
<dbReference type="Pfam" id="PF01764">
    <property type="entry name" value="Lipase_3"/>
    <property type="match status" value="1"/>
</dbReference>